<reference evidence="1" key="2">
    <citation type="submission" date="2025-09" db="UniProtKB">
        <authorList>
            <consortium name="Ensembl"/>
        </authorList>
    </citation>
    <scope>IDENTIFICATION</scope>
</reference>
<dbReference type="OMA" id="PARDWDW"/>
<keyword evidence="2" id="KW-1185">Reference proteome</keyword>
<evidence type="ECO:0000313" key="1">
    <source>
        <dbReference type="Ensembl" id="ENSCPRP00005007252.1"/>
    </source>
</evidence>
<name>A0A7M4EC94_CROPO</name>
<dbReference type="GeneTree" id="ENSGT00390000016898"/>
<proteinExistence type="predicted"/>
<dbReference type="AlphaFoldDB" id="A0A7M4EC94"/>
<sequence>MLTTPSLEFSFLEGQVAFSHPRSSNNRSVMPLDDWGCTRVTLTGSACVYPTPTDVGNPLNTIRDGDQGLQLFPMNEEFPGSAGHKLALIKSLPFVHTARRYYRLDGLVRPSDRPCRGWSRPWWSAEMTVKLDYLEEVKVVTRFP</sequence>
<evidence type="ECO:0000313" key="2">
    <source>
        <dbReference type="Proteomes" id="UP000594220"/>
    </source>
</evidence>
<dbReference type="Proteomes" id="UP000594220">
    <property type="component" value="Unplaced"/>
</dbReference>
<organism evidence="1 2">
    <name type="scientific">Crocodylus porosus</name>
    <name type="common">Saltwater crocodile</name>
    <name type="synonym">Estuarine crocodile</name>
    <dbReference type="NCBI Taxonomy" id="8502"/>
    <lineage>
        <taxon>Eukaryota</taxon>
        <taxon>Metazoa</taxon>
        <taxon>Chordata</taxon>
        <taxon>Craniata</taxon>
        <taxon>Vertebrata</taxon>
        <taxon>Euteleostomi</taxon>
        <taxon>Archelosauria</taxon>
        <taxon>Archosauria</taxon>
        <taxon>Crocodylia</taxon>
        <taxon>Longirostres</taxon>
        <taxon>Crocodylidae</taxon>
        <taxon>Crocodylus</taxon>
    </lineage>
</organism>
<dbReference type="PANTHER" id="PTHR33626">
    <property type="entry name" value="ZGC:158463"/>
    <property type="match status" value="1"/>
</dbReference>
<accession>A0A7M4EC94</accession>
<dbReference type="PANTHER" id="PTHR33626:SF2">
    <property type="match status" value="1"/>
</dbReference>
<dbReference type="Ensembl" id="ENSCPRT00005008493.1">
    <property type="protein sequence ID" value="ENSCPRP00005007252.1"/>
    <property type="gene ID" value="ENSCPRG00005005140.1"/>
</dbReference>
<reference evidence="1" key="1">
    <citation type="submission" date="2025-08" db="UniProtKB">
        <authorList>
            <consortium name="Ensembl"/>
        </authorList>
    </citation>
    <scope>IDENTIFICATION</scope>
</reference>
<protein>
    <submittedName>
        <fullName evidence="1">Uncharacterized protein</fullName>
    </submittedName>
</protein>